<dbReference type="STRING" id="1138822.PL11_007760"/>
<name>A0A401FK19_9LACO</name>
<dbReference type="InterPro" id="IPR027417">
    <property type="entry name" value="P-loop_NTPase"/>
</dbReference>
<dbReference type="InterPro" id="IPR050238">
    <property type="entry name" value="DNA_Rep/Repair_Clamp_Loader"/>
</dbReference>
<dbReference type="PANTHER" id="PTHR11669:SF8">
    <property type="entry name" value="DNA POLYMERASE III SUBUNIT DELTA"/>
    <property type="match status" value="1"/>
</dbReference>
<protein>
    <submittedName>
        <fullName evidence="1">DNA polymerase III delta prime subunit</fullName>
        <ecNumber evidence="1">2.7.7.7</ecNumber>
    </submittedName>
</protein>
<dbReference type="EC" id="2.7.7.7" evidence="1"/>
<dbReference type="EMBL" id="BEXA01000002">
    <property type="protein sequence ID" value="GAY72646.1"/>
    <property type="molecule type" value="Genomic_DNA"/>
</dbReference>
<dbReference type="SUPFAM" id="SSF52540">
    <property type="entry name" value="P-loop containing nucleoside triphosphate hydrolases"/>
    <property type="match status" value="1"/>
</dbReference>
<evidence type="ECO:0000313" key="2">
    <source>
        <dbReference type="Proteomes" id="UP000286974"/>
    </source>
</evidence>
<sequence>MKTITQKELSHAYLFTGEEGAGEFEVALGIAMRLFCENVKNGYPCGKCNECQRILNFDNPDVVIENTNDRSIKVDQIRRIKDEFSKSAVEGNKKVFIISGADRLTSGAANSLLKFIEEPIGEIVTILITENKNLVLPTILSRTQVIEFPHLNREDILKQLTSIGVPPSSVNLMLSLTNDLTEIKSWLKDNWFENIQVAIGQWFKYIIKGDAMAFPFIQTQLLGIINNRDEQRIVLAIMVQIFREPLMIKFVGNSIQREFPQLTDSIDTAKDRLSASQLTDSIELLLMMNNSFNSNINFQNILEETTLKLLDIAKR</sequence>
<dbReference type="OrthoDB" id="9810148at2"/>
<dbReference type="Pfam" id="PF13177">
    <property type="entry name" value="DNA_pol3_delta2"/>
    <property type="match status" value="1"/>
</dbReference>
<dbReference type="PANTHER" id="PTHR11669">
    <property type="entry name" value="REPLICATION FACTOR C / DNA POLYMERASE III GAMMA-TAU SUBUNIT"/>
    <property type="match status" value="1"/>
</dbReference>
<proteinExistence type="predicted"/>
<dbReference type="RefSeq" id="WP_125007967.1">
    <property type="nucleotide sequence ID" value="NZ_BEXA01000002.1"/>
</dbReference>
<reference evidence="1 2" key="1">
    <citation type="submission" date="2017-11" db="EMBL/GenBank/DDBJ databases">
        <title>Draft Genome Sequence of Lactobacillus curieae NBRC 111893 isolated from Koso, a Japanese sugar-Vegetable Fermented Beverage.</title>
        <authorList>
            <person name="Chiou T.Y."/>
            <person name="Oshima K."/>
            <person name="Suda W."/>
            <person name="Hattori M."/>
            <person name="Takahashi T."/>
        </authorList>
    </citation>
    <scope>NUCLEOTIDE SEQUENCE [LARGE SCALE GENOMIC DNA]</scope>
    <source>
        <strain evidence="1 2">NBRC111893</strain>
    </source>
</reference>
<dbReference type="Proteomes" id="UP000286974">
    <property type="component" value="Unassembled WGS sequence"/>
</dbReference>
<evidence type="ECO:0000313" key="1">
    <source>
        <dbReference type="EMBL" id="GAY72646.1"/>
    </source>
</evidence>
<dbReference type="GO" id="GO:0006261">
    <property type="term" value="P:DNA-templated DNA replication"/>
    <property type="evidence" value="ECO:0007669"/>
    <property type="project" value="TreeGrafter"/>
</dbReference>
<keyword evidence="1" id="KW-0808">Transferase</keyword>
<dbReference type="AlphaFoldDB" id="A0A401FK19"/>
<gene>
    <name evidence="1" type="ORF">NBRC111893_792</name>
</gene>
<keyword evidence="2" id="KW-1185">Reference proteome</keyword>
<organism evidence="1 2">
    <name type="scientific">Lentilactobacillus kosonis</name>
    <dbReference type="NCBI Taxonomy" id="2810561"/>
    <lineage>
        <taxon>Bacteria</taxon>
        <taxon>Bacillati</taxon>
        <taxon>Bacillota</taxon>
        <taxon>Bacilli</taxon>
        <taxon>Lactobacillales</taxon>
        <taxon>Lactobacillaceae</taxon>
        <taxon>Lentilactobacillus</taxon>
    </lineage>
</organism>
<comment type="caution">
    <text evidence="1">The sequence shown here is derived from an EMBL/GenBank/DDBJ whole genome shotgun (WGS) entry which is preliminary data.</text>
</comment>
<keyword evidence="1" id="KW-0548">Nucleotidyltransferase</keyword>
<dbReference type="GO" id="GO:0003887">
    <property type="term" value="F:DNA-directed DNA polymerase activity"/>
    <property type="evidence" value="ECO:0007669"/>
    <property type="project" value="UniProtKB-EC"/>
</dbReference>
<accession>A0A401FK19</accession>
<dbReference type="Gene3D" id="3.40.50.300">
    <property type="entry name" value="P-loop containing nucleotide triphosphate hydrolases"/>
    <property type="match status" value="1"/>
</dbReference>